<keyword evidence="4 6" id="KW-0378">Hydrolase</keyword>
<sequence>MKRRKSEDPWRYEVAIAEVETLINQIESGDLDLAEVVERFQQAAQTLKTCEAFLQEKRRQVEIIIEQLDETYPTEDLEEF</sequence>
<dbReference type="EC" id="3.1.11.6" evidence="6"/>
<evidence type="ECO:0000256" key="5">
    <source>
        <dbReference type="ARBA" id="ARBA00022839"/>
    </source>
</evidence>
<dbReference type="HAMAP" id="MF_00337">
    <property type="entry name" value="Exonuc_7_S"/>
    <property type="match status" value="1"/>
</dbReference>
<dbReference type="Gene3D" id="1.10.287.1040">
    <property type="entry name" value="Exonuclease VII, small subunit"/>
    <property type="match status" value="1"/>
</dbReference>
<comment type="function">
    <text evidence="6">Bidirectionally degrades single-stranded DNA into large acid-insoluble oligonucleotides, which are then degraded further into small acid-soluble oligonucleotides.</text>
</comment>
<evidence type="ECO:0000313" key="8">
    <source>
        <dbReference type="Proteomes" id="UP000830835"/>
    </source>
</evidence>
<dbReference type="PANTHER" id="PTHR34137:SF1">
    <property type="entry name" value="EXODEOXYRIBONUCLEASE 7 SMALL SUBUNIT"/>
    <property type="match status" value="1"/>
</dbReference>
<organism evidence="7 8">
    <name type="scientific">Thermostichus vulcanus str. 'Rupite'</name>
    <dbReference type="NCBI Taxonomy" id="2813851"/>
    <lineage>
        <taxon>Bacteria</taxon>
        <taxon>Bacillati</taxon>
        <taxon>Cyanobacteriota</taxon>
        <taxon>Cyanophyceae</taxon>
        <taxon>Thermostichales</taxon>
        <taxon>Thermostichaceae</taxon>
        <taxon>Thermostichus</taxon>
    </lineage>
</organism>
<evidence type="ECO:0000313" key="7">
    <source>
        <dbReference type="EMBL" id="MCJ2544470.1"/>
    </source>
</evidence>
<evidence type="ECO:0000256" key="3">
    <source>
        <dbReference type="ARBA" id="ARBA00022722"/>
    </source>
</evidence>
<gene>
    <name evidence="6 7" type="primary">xseB</name>
    <name evidence="7" type="ORF">JX360_16415</name>
</gene>
<dbReference type="Proteomes" id="UP000830835">
    <property type="component" value="Unassembled WGS sequence"/>
</dbReference>
<accession>A0ABT0CFC2</accession>
<proteinExistence type="inferred from homology"/>
<dbReference type="InterPro" id="IPR003761">
    <property type="entry name" value="Exonuc_VII_S"/>
</dbReference>
<keyword evidence="2 6" id="KW-0963">Cytoplasm</keyword>
<name>A0ABT0CFC2_THEVL</name>
<dbReference type="RefSeq" id="WP_244353064.1">
    <property type="nucleotide sequence ID" value="NZ_JAFIRA010000068.1"/>
</dbReference>
<comment type="similarity">
    <text evidence="1 6">Belongs to the XseB family.</text>
</comment>
<evidence type="ECO:0000256" key="4">
    <source>
        <dbReference type="ARBA" id="ARBA00022801"/>
    </source>
</evidence>
<keyword evidence="3 6" id="KW-0540">Nuclease</keyword>
<dbReference type="NCBIfam" id="TIGR01280">
    <property type="entry name" value="xseB"/>
    <property type="match status" value="1"/>
</dbReference>
<comment type="subunit">
    <text evidence="6">Heterooligomer composed of large and small subunits.</text>
</comment>
<comment type="caution">
    <text evidence="7">The sequence shown here is derived from an EMBL/GenBank/DDBJ whole genome shotgun (WGS) entry which is preliminary data.</text>
</comment>
<dbReference type="InterPro" id="IPR037004">
    <property type="entry name" value="Exonuc_VII_ssu_sf"/>
</dbReference>
<dbReference type="GO" id="GO:0008855">
    <property type="term" value="F:exodeoxyribonuclease VII activity"/>
    <property type="evidence" value="ECO:0007669"/>
    <property type="project" value="UniProtKB-EC"/>
</dbReference>
<protein>
    <recommendedName>
        <fullName evidence="6">Exodeoxyribonuclease 7 small subunit</fullName>
        <ecNumber evidence="6">3.1.11.6</ecNumber>
    </recommendedName>
    <alternativeName>
        <fullName evidence="6">Exodeoxyribonuclease VII small subunit</fullName>
        <shortName evidence="6">Exonuclease VII small subunit</shortName>
    </alternativeName>
</protein>
<comment type="subcellular location">
    <subcellularLocation>
        <location evidence="6">Cytoplasm</location>
    </subcellularLocation>
</comment>
<dbReference type="EMBL" id="JAFIRA010000068">
    <property type="protein sequence ID" value="MCJ2544470.1"/>
    <property type="molecule type" value="Genomic_DNA"/>
</dbReference>
<evidence type="ECO:0000256" key="1">
    <source>
        <dbReference type="ARBA" id="ARBA00009998"/>
    </source>
</evidence>
<dbReference type="SUPFAM" id="SSF116842">
    <property type="entry name" value="XseB-like"/>
    <property type="match status" value="1"/>
</dbReference>
<dbReference type="PANTHER" id="PTHR34137">
    <property type="entry name" value="EXODEOXYRIBONUCLEASE 7 SMALL SUBUNIT"/>
    <property type="match status" value="1"/>
</dbReference>
<reference evidence="7" key="1">
    <citation type="submission" date="2021-02" db="EMBL/GenBank/DDBJ databases">
        <title>The CRISPR/cas machinery reduction and long-range gene transfer in the hot spring cyanobacterium Synechococcus.</title>
        <authorList>
            <person name="Dvorak P."/>
            <person name="Jahodarova E."/>
            <person name="Hasler P."/>
            <person name="Poulickova A."/>
        </authorList>
    </citation>
    <scope>NUCLEOTIDE SEQUENCE</scope>
    <source>
        <strain evidence="7">Rupite</strain>
    </source>
</reference>
<keyword evidence="5 6" id="KW-0269">Exonuclease</keyword>
<evidence type="ECO:0000256" key="6">
    <source>
        <dbReference type="HAMAP-Rule" id="MF_00337"/>
    </source>
</evidence>
<comment type="catalytic activity">
    <reaction evidence="6">
        <text>Exonucleolytic cleavage in either 5'- to 3'- or 3'- to 5'-direction to yield nucleoside 5'-phosphates.</text>
        <dbReference type="EC" id="3.1.11.6"/>
    </reaction>
</comment>
<dbReference type="PIRSF" id="PIRSF006488">
    <property type="entry name" value="Exonuc_VII_S"/>
    <property type="match status" value="1"/>
</dbReference>
<dbReference type="Pfam" id="PF02609">
    <property type="entry name" value="Exonuc_VII_S"/>
    <property type="match status" value="1"/>
</dbReference>
<keyword evidence="8" id="KW-1185">Reference proteome</keyword>
<evidence type="ECO:0000256" key="2">
    <source>
        <dbReference type="ARBA" id="ARBA00022490"/>
    </source>
</evidence>